<dbReference type="PANTHER" id="PTHR30028:SF0">
    <property type="entry name" value="PROTEIN ALUMINUM SENSITIVE 3"/>
    <property type="match status" value="1"/>
</dbReference>
<comment type="subcellular location">
    <subcellularLocation>
        <location evidence="1">Membrane</location>
        <topology evidence="1">Multi-pass membrane protein</topology>
    </subcellularLocation>
</comment>
<sequence>MIIASHTAGAVYDINIFGLSVTFLLVALAAILTVVMRLGIAKSMIWSTLRSLLQLLAMGYIIKYVIEANNPWIVLALMVFMVIAAVQITLTRADGIPRGLVMPVLLTLMVSVLIVDSVVSELIIAPSPWYAPQILIPVTGMMLGNLVAAIAVAMSRFFSDMKAREYEVEVYLSMGATPFEAAKPSIIASAKLGLIPTIAQLASSGIVLIPGMMAGQIIAGGDPLEAAKYQFVVLAALSSITIIGDTLIMILIYRRCFTELDQFELRTV</sequence>
<feature type="transmembrane region" description="Helical" evidence="6">
    <location>
        <begin position="16"/>
        <end position="36"/>
    </location>
</feature>
<comment type="caution">
    <text evidence="7">The sequence shown here is derived from an EMBL/GenBank/DDBJ whole genome shotgun (WGS) entry which is preliminary data.</text>
</comment>
<dbReference type="GO" id="GO:0005886">
    <property type="term" value="C:plasma membrane"/>
    <property type="evidence" value="ECO:0007669"/>
    <property type="project" value="TreeGrafter"/>
</dbReference>
<feature type="transmembrane region" description="Helical" evidence="6">
    <location>
        <begin position="48"/>
        <end position="66"/>
    </location>
</feature>
<protein>
    <submittedName>
        <fullName evidence="7">ABC transporter permease</fullName>
    </submittedName>
</protein>
<feature type="transmembrane region" description="Helical" evidence="6">
    <location>
        <begin position="102"/>
        <end position="124"/>
    </location>
</feature>
<dbReference type="AlphaFoldDB" id="A0A087BT20"/>
<evidence type="ECO:0000256" key="6">
    <source>
        <dbReference type="SAM" id="Phobius"/>
    </source>
</evidence>
<feature type="transmembrane region" description="Helical" evidence="6">
    <location>
        <begin position="192"/>
        <end position="219"/>
    </location>
</feature>
<keyword evidence="3 6" id="KW-0812">Transmembrane</keyword>
<comment type="similarity">
    <text evidence="2">Belongs to the UPF0014 family.</text>
</comment>
<evidence type="ECO:0000256" key="5">
    <source>
        <dbReference type="ARBA" id="ARBA00023136"/>
    </source>
</evidence>
<dbReference type="EMBL" id="JGZD01000002">
    <property type="protein sequence ID" value="KFI74170.1"/>
    <property type="molecule type" value="Genomic_DNA"/>
</dbReference>
<keyword evidence="8" id="KW-1185">Reference proteome</keyword>
<feature type="transmembrane region" description="Helical" evidence="6">
    <location>
        <begin position="130"/>
        <end position="154"/>
    </location>
</feature>
<name>A0A087BT20_9BIFI</name>
<evidence type="ECO:0000256" key="1">
    <source>
        <dbReference type="ARBA" id="ARBA00004141"/>
    </source>
</evidence>
<accession>A0A087BT20</accession>
<reference evidence="7 8" key="1">
    <citation type="submission" date="2014-03" db="EMBL/GenBank/DDBJ databases">
        <title>Genomics of Bifidobacteria.</title>
        <authorList>
            <person name="Ventura M."/>
            <person name="Milani C."/>
            <person name="Lugli G.A."/>
        </authorList>
    </citation>
    <scope>NUCLEOTIDE SEQUENCE [LARGE SCALE GENOMIC DNA]</scope>
    <source>
        <strain evidence="7 8">LMG 11592</strain>
    </source>
</reference>
<dbReference type="STRING" id="1693.BMIN_1209"/>
<feature type="transmembrane region" description="Helical" evidence="6">
    <location>
        <begin position="231"/>
        <end position="253"/>
    </location>
</feature>
<dbReference type="PANTHER" id="PTHR30028">
    <property type="entry name" value="UPF0014 INNER MEMBRANE PROTEIN YBBM-RELATED"/>
    <property type="match status" value="1"/>
</dbReference>
<evidence type="ECO:0000256" key="3">
    <source>
        <dbReference type="ARBA" id="ARBA00022692"/>
    </source>
</evidence>
<dbReference type="RefSeq" id="WP_022861908.1">
    <property type="nucleotide sequence ID" value="NZ_JGZD01000002.1"/>
</dbReference>
<dbReference type="InterPro" id="IPR005226">
    <property type="entry name" value="UPF0014_fam"/>
</dbReference>
<dbReference type="Proteomes" id="UP000029014">
    <property type="component" value="Unassembled WGS sequence"/>
</dbReference>
<evidence type="ECO:0000313" key="8">
    <source>
        <dbReference type="Proteomes" id="UP000029014"/>
    </source>
</evidence>
<gene>
    <name evidence="7" type="ORF">BMIN_1209</name>
</gene>
<evidence type="ECO:0000313" key="7">
    <source>
        <dbReference type="EMBL" id="KFI74170.1"/>
    </source>
</evidence>
<evidence type="ECO:0000256" key="4">
    <source>
        <dbReference type="ARBA" id="ARBA00022989"/>
    </source>
</evidence>
<dbReference type="eggNOG" id="COG0390">
    <property type="taxonomic scope" value="Bacteria"/>
</dbReference>
<keyword evidence="5 6" id="KW-0472">Membrane</keyword>
<keyword evidence="4 6" id="KW-1133">Transmembrane helix</keyword>
<evidence type="ECO:0000256" key="2">
    <source>
        <dbReference type="ARBA" id="ARBA00005268"/>
    </source>
</evidence>
<feature type="transmembrane region" description="Helical" evidence="6">
    <location>
        <begin position="72"/>
        <end position="90"/>
    </location>
</feature>
<organism evidence="7 8">
    <name type="scientific">Bifidobacterium minimum</name>
    <dbReference type="NCBI Taxonomy" id="1693"/>
    <lineage>
        <taxon>Bacteria</taxon>
        <taxon>Bacillati</taxon>
        <taxon>Actinomycetota</taxon>
        <taxon>Actinomycetes</taxon>
        <taxon>Bifidobacteriales</taxon>
        <taxon>Bifidobacteriaceae</taxon>
        <taxon>Bifidobacterium</taxon>
    </lineage>
</organism>
<dbReference type="Pfam" id="PF03649">
    <property type="entry name" value="UPF0014"/>
    <property type="match status" value="1"/>
</dbReference>
<proteinExistence type="inferred from homology"/>